<dbReference type="EMBL" id="RBWX01000007">
    <property type="protein sequence ID" value="RKS90602.1"/>
    <property type="molecule type" value="Genomic_DNA"/>
</dbReference>
<feature type="domain" description="TonB-dependent receptor-like beta-barrel" evidence="13">
    <location>
        <begin position="416"/>
        <end position="699"/>
    </location>
</feature>
<evidence type="ECO:0000256" key="4">
    <source>
        <dbReference type="ARBA" id="ARBA00022452"/>
    </source>
</evidence>
<keyword evidence="4 10" id="KW-1134">Transmembrane beta strand</keyword>
<dbReference type="InterPro" id="IPR012910">
    <property type="entry name" value="Plug_dom"/>
</dbReference>
<evidence type="ECO:0000256" key="1">
    <source>
        <dbReference type="ARBA" id="ARBA00004571"/>
    </source>
</evidence>
<evidence type="ECO:0000313" key="15">
    <source>
        <dbReference type="EMBL" id="BBE33516.1"/>
    </source>
</evidence>
<evidence type="ECO:0000256" key="12">
    <source>
        <dbReference type="SAM" id="SignalP"/>
    </source>
</evidence>
<dbReference type="EMBL" id="AP018711">
    <property type="protein sequence ID" value="BBE33516.1"/>
    <property type="molecule type" value="Genomic_DNA"/>
</dbReference>
<evidence type="ECO:0000259" key="14">
    <source>
        <dbReference type="Pfam" id="PF07715"/>
    </source>
</evidence>
<keyword evidence="5 10" id="KW-0812">Transmembrane</keyword>
<dbReference type="PROSITE" id="PS52016">
    <property type="entry name" value="TONB_DEPENDENT_REC_3"/>
    <property type="match status" value="1"/>
</dbReference>
<dbReference type="KEGG" id="smic:SmB9_11740"/>
<evidence type="ECO:0000313" key="18">
    <source>
        <dbReference type="Proteomes" id="UP000276029"/>
    </source>
</evidence>
<dbReference type="AlphaFoldDB" id="A0AAD1D4B8"/>
<dbReference type="NCBIfam" id="TIGR01783">
    <property type="entry name" value="TonB-siderophor"/>
    <property type="match status" value="1"/>
</dbReference>
<keyword evidence="6 11" id="KW-0798">TonB box</keyword>
<keyword evidence="12" id="KW-0732">Signal</keyword>
<evidence type="ECO:0000256" key="10">
    <source>
        <dbReference type="PROSITE-ProRule" id="PRU01360"/>
    </source>
</evidence>
<organism evidence="15 17">
    <name type="scientific">Sphingosinicella microcystinivorans</name>
    <dbReference type="NCBI Taxonomy" id="335406"/>
    <lineage>
        <taxon>Bacteria</taxon>
        <taxon>Pseudomonadati</taxon>
        <taxon>Pseudomonadota</taxon>
        <taxon>Alphaproteobacteria</taxon>
        <taxon>Sphingomonadales</taxon>
        <taxon>Sphingosinicellaceae</taxon>
        <taxon>Sphingosinicella</taxon>
    </lineage>
</organism>
<dbReference type="InterPro" id="IPR036942">
    <property type="entry name" value="Beta-barrel_TonB_sf"/>
</dbReference>
<dbReference type="CDD" id="cd01347">
    <property type="entry name" value="ligand_gated_channel"/>
    <property type="match status" value="1"/>
</dbReference>
<evidence type="ECO:0000256" key="3">
    <source>
        <dbReference type="ARBA" id="ARBA00022448"/>
    </source>
</evidence>
<dbReference type="SUPFAM" id="SSF56935">
    <property type="entry name" value="Porins"/>
    <property type="match status" value="1"/>
</dbReference>
<dbReference type="PANTHER" id="PTHR32552">
    <property type="entry name" value="FERRICHROME IRON RECEPTOR-RELATED"/>
    <property type="match status" value="1"/>
</dbReference>
<dbReference type="Gene3D" id="2.40.170.20">
    <property type="entry name" value="TonB-dependent receptor, beta-barrel domain"/>
    <property type="match status" value="1"/>
</dbReference>
<name>A0AAD1D4B8_SPHMI</name>
<reference evidence="15 17" key="1">
    <citation type="submission" date="2018-06" db="EMBL/GenBank/DDBJ databases">
        <title>Complete Genome Sequence of the Microcystin-Degrading Bacterium Sphingosinicella microcystinivorans Strain B-9.</title>
        <authorList>
            <person name="Jin H."/>
            <person name="Nishizawa T."/>
            <person name="Guo Y."/>
            <person name="Nishizawa A."/>
            <person name="Park H."/>
            <person name="Kato H."/>
            <person name="Tsuji K."/>
            <person name="Harada K."/>
        </authorList>
    </citation>
    <scope>NUCLEOTIDE SEQUENCE [LARGE SCALE GENOMIC DNA]</scope>
    <source>
        <strain evidence="15 17">B9</strain>
    </source>
</reference>
<gene>
    <name evidence="16" type="ORF">DFR51_0140</name>
    <name evidence="15" type="ORF">SmB9_11740</name>
</gene>
<evidence type="ECO:0000256" key="5">
    <source>
        <dbReference type="ARBA" id="ARBA00022692"/>
    </source>
</evidence>
<dbReference type="InterPro" id="IPR037066">
    <property type="entry name" value="Plug_dom_sf"/>
</dbReference>
<dbReference type="GO" id="GO:0038023">
    <property type="term" value="F:signaling receptor activity"/>
    <property type="evidence" value="ECO:0007669"/>
    <property type="project" value="InterPro"/>
</dbReference>
<evidence type="ECO:0000256" key="11">
    <source>
        <dbReference type="RuleBase" id="RU003357"/>
    </source>
</evidence>
<dbReference type="GO" id="GO:0009279">
    <property type="term" value="C:cell outer membrane"/>
    <property type="evidence" value="ECO:0007669"/>
    <property type="project" value="UniProtKB-SubCell"/>
</dbReference>
<proteinExistence type="inferred from homology"/>
<dbReference type="Proteomes" id="UP000276029">
    <property type="component" value="Unassembled WGS sequence"/>
</dbReference>
<comment type="subcellular location">
    <subcellularLocation>
        <location evidence="1 10">Cell outer membrane</location>
        <topology evidence="1 10">Multi-pass membrane protein</topology>
    </subcellularLocation>
</comment>
<dbReference type="PANTHER" id="PTHR32552:SF82">
    <property type="entry name" value="FCUA PROTEIN"/>
    <property type="match status" value="1"/>
</dbReference>
<sequence>MATKWKWIAGLGVSGIAMAAAGQAMAQQAESGAQSGLVLEEIVVTADRQDSYSADFVQAGSFRGARQIDTPLTVSVIPEQVLKSQQAQSILDALRNSPGVTSSQTSPTVYNNLSIRGIPVENRGNYRLNGSLPIVNLIDLPLENKVRVEALKGASALYYGFTTPSGIINLTTKRPTLDPVFSVAVNGNDHGQVQGHIDAGGTWGILGVRGNLVYGTVDSGIDNTWGRRSFQSGAFQLTPSDNLRINLDVEHISKEVTEPTVLQLTTATTALPRLTSASNNPGSKGFMNKADATNVLGRVAWKFTPAWEIVAEGGISYLERDRRFSSLSAFDPVTGKGRLTMGAADGQLYRNKNGRIELAGTFATGPVIHELLVGASKNIRRQYSPLSNASVGTNNPTTRANCVALGLASDCLQSAYDPIDLPDIRYDGTTPYNPARDTSIEDTGFYAFDRMRFGGPNDDLISVLVGARKSIYKEKRKNAVGPSTETFSDKPLALSGGLVVKPQEWISAYATYIEGLESTPGAPLTANNAGEILPASNSKQYEGGIKVEPKKGLLFTAAYFDITRQLTYLNSANFFVQDGRATYRGLELSLTGEVTPDLSLYGSALFLRAKQGETADTALIGNRIENTAKSQWSVSGEYRLTQLVEGLAINAGAYYTGARAINPQNTLFVPGYTLFDLGGSYAFEIGGVGMTARVNAQNITGKKYFASTSSNYIAFGAPSVIKFSLTANIF</sequence>
<dbReference type="RefSeq" id="WP_121047133.1">
    <property type="nucleotide sequence ID" value="NZ_AP018711.1"/>
</dbReference>
<reference evidence="16 18" key="2">
    <citation type="submission" date="2018-10" db="EMBL/GenBank/DDBJ databases">
        <title>Genomic Encyclopedia of Type Strains, Phase IV (KMG-IV): sequencing the most valuable type-strain genomes for metagenomic binning, comparative biology and taxonomic classification.</title>
        <authorList>
            <person name="Goeker M."/>
        </authorList>
    </citation>
    <scope>NUCLEOTIDE SEQUENCE [LARGE SCALE GENOMIC DNA]</scope>
    <source>
        <strain evidence="16 18">DSM 19791</strain>
    </source>
</reference>
<feature type="chain" id="PRO_5041933062" evidence="12">
    <location>
        <begin position="20"/>
        <end position="730"/>
    </location>
</feature>
<dbReference type="GO" id="GO:0015891">
    <property type="term" value="P:siderophore transport"/>
    <property type="evidence" value="ECO:0007669"/>
    <property type="project" value="InterPro"/>
</dbReference>
<feature type="signal peptide" evidence="12">
    <location>
        <begin position="1"/>
        <end position="19"/>
    </location>
</feature>
<comment type="similarity">
    <text evidence="2 10 11">Belongs to the TonB-dependent receptor family.</text>
</comment>
<evidence type="ECO:0000256" key="9">
    <source>
        <dbReference type="ARBA" id="ARBA00023237"/>
    </source>
</evidence>
<dbReference type="InterPro" id="IPR010105">
    <property type="entry name" value="TonB_sidphr_rcpt"/>
</dbReference>
<dbReference type="Pfam" id="PF00593">
    <property type="entry name" value="TonB_dep_Rec_b-barrel"/>
    <property type="match status" value="1"/>
</dbReference>
<feature type="domain" description="TonB-dependent receptor plug" evidence="14">
    <location>
        <begin position="67"/>
        <end position="166"/>
    </location>
</feature>
<evidence type="ECO:0000313" key="17">
    <source>
        <dbReference type="Proteomes" id="UP000275727"/>
    </source>
</evidence>
<dbReference type="InterPro" id="IPR039426">
    <property type="entry name" value="TonB-dep_rcpt-like"/>
</dbReference>
<keyword evidence="18" id="KW-1185">Reference proteome</keyword>
<evidence type="ECO:0000256" key="2">
    <source>
        <dbReference type="ARBA" id="ARBA00009810"/>
    </source>
</evidence>
<evidence type="ECO:0000259" key="13">
    <source>
        <dbReference type="Pfam" id="PF00593"/>
    </source>
</evidence>
<accession>A0AAD1D4B8</accession>
<evidence type="ECO:0000313" key="16">
    <source>
        <dbReference type="EMBL" id="RKS90602.1"/>
    </source>
</evidence>
<dbReference type="Pfam" id="PF07715">
    <property type="entry name" value="Plug"/>
    <property type="match status" value="1"/>
</dbReference>
<protein>
    <submittedName>
        <fullName evidence="16">Iron complex outermembrane receptor protein</fullName>
    </submittedName>
    <submittedName>
        <fullName evidence="15">Ligand-gated channel</fullName>
    </submittedName>
</protein>
<dbReference type="InterPro" id="IPR000531">
    <property type="entry name" value="Beta-barrel_TonB"/>
</dbReference>
<keyword evidence="3 10" id="KW-0813">Transport</keyword>
<keyword evidence="7 10" id="KW-0472">Membrane</keyword>
<dbReference type="Gene3D" id="2.170.130.10">
    <property type="entry name" value="TonB-dependent receptor, plug domain"/>
    <property type="match status" value="1"/>
</dbReference>
<dbReference type="GO" id="GO:0015344">
    <property type="term" value="F:siderophore uptake transmembrane transporter activity"/>
    <property type="evidence" value="ECO:0007669"/>
    <property type="project" value="TreeGrafter"/>
</dbReference>
<evidence type="ECO:0000256" key="6">
    <source>
        <dbReference type="ARBA" id="ARBA00023077"/>
    </source>
</evidence>
<keyword evidence="8 16" id="KW-0675">Receptor</keyword>
<evidence type="ECO:0000256" key="8">
    <source>
        <dbReference type="ARBA" id="ARBA00023170"/>
    </source>
</evidence>
<keyword evidence="9 10" id="KW-0998">Cell outer membrane</keyword>
<dbReference type="Proteomes" id="UP000275727">
    <property type="component" value="Chromosome"/>
</dbReference>
<evidence type="ECO:0000256" key="7">
    <source>
        <dbReference type="ARBA" id="ARBA00023136"/>
    </source>
</evidence>